<keyword evidence="7" id="KW-1185">Reference proteome</keyword>
<dbReference type="SUPFAM" id="SSF53649">
    <property type="entry name" value="Alkaline phosphatase-like"/>
    <property type="match status" value="1"/>
</dbReference>
<feature type="chain" id="PRO_5028857364" evidence="4">
    <location>
        <begin position="24"/>
        <end position="511"/>
    </location>
</feature>
<reference evidence="7" key="1">
    <citation type="submission" date="2020-08" db="EMBL/GenBank/DDBJ databases">
        <title>Lacibacter sp. S13-6-6 genome sequencing.</title>
        <authorList>
            <person name="Jin L."/>
        </authorList>
    </citation>
    <scope>NUCLEOTIDE SEQUENCE [LARGE SCALE GENOMIC DNA]</scope>
    <source>
        <strain evidence="7">S13-6-6</strain>
    </source>
</reference>
<dbReference type="RefSeq" id="WP_182805529.1">
    <property type="nucleotide sequence ID" value="NZ_CP060007.1"/>
</dbReference>
<dbReference type="CDD" id="cd16143">
    <property type="entry name" value="ARS_like"/>
    <property type="match status" value="1"/>
</dbReference>
<protein>
    <submittedName>
        <fullName evidence="6">Arylsulfatase</fullName>
    </submittedName>
</protein>
<dbReference type="InterPro" id="IPR000917">
    <property type="entry name" value="Sulfatase_N"/>
</dbReference>
<dbReference type="PANTHER" id="PTHR43751:SF6">
    <property type="entry name" value="N-ACETYLGALACTOSAMINE-6-O-SULFATASE"/>
    <property type="match status" value="1"/>
</dbReference>
<feature type="domain" description="Sulfatase N-terminal" evidence="5">
    <location>
        <begin position="31"/>
        <end position="404"/>
    </location>
</feature>
<dbReference type="InterPro" id="IPR017850">
    <property type="entry name" value="Alkaline_phosphatase_core_sf"/>
</dbReference>
<name>A0A7G5XKI8_9BACT</name>
<keyword evidence="2" id="KW-0378">Hydrolase</keyword>
<dbReference type="EMBL" id="CP060007">
    <property type="protein sequence ID" value="QNA45991.1"/>
    <property type="molecule type" value="Genomic_DNA"/>
</dbReference>
<proteinExistence type="inferred from homology"/>
<dbReference type="Pfam" id="PF00884">
    <property type="entry name" value="Sulfatase"/>
    <property type="match status" value="1"/>
</dbReference>
<dbReference type="Gene3D" id="3.40.720.10">
    <property type="entry name" value="Alkaline Phosphatase, subunit A"/>
    <property type="match status" value="1"/>
</dbReference>
<gene>
    <name evidence="6" type="ORF">H4075_07340</name>
</gene>
<evidence type="ECO:0000256" key="1">
    <source>
        <dbReference type="ARBA" id="ARBA00008779"/>
    </source>
</evidence>
<evidence type="ECO:0000256" key="4">
    <source>
        <dbReference type="SAM" id="SignalP"/>
    </source>
</evidence>
<dbReference type="PROSITE" id="PS00149">
    <property type="entry name" value="SULFATASE_2"/>
    <property type="match status" value="1"/>
</dbReference>
<dbReference type="Proteomes" id="UP000515344">
    <property type="component" value="Chromosome"/>
</dbReference>
<evidence type="ECO:0000256" key="2">
    <source>
        <dbReference type="ARBA" id="ARBA00022801"/>
    </source>
</evidence>
<feature type="region of interest" description="Disordered" evidence="3">
    <location>
        <begin position="455"/>
        <end position="481"/>
    </location>
</feature>
<dbReference type="KEGG" id="lacs:H4075_07340"/>
<comment type="similarity">
    <text evidence="1">Belongs to the sulfatase family.</text>
</comment>
<sequence length="511" mass="55960">MKKMIKRFLLALVVLSISVAVESQTTKNKKPNIILIYTDDLGYGDVSAYGTSAIQTPNIDRLAKNGVRFTNAHATSATCTPSRFSLLTGKYAWRKEGTGIAPGDASLIIPVTTTTLPGMLQKAGYNTAVVGKWHLGLGDAKGLDWNEKIKPGPAEIGFNYSFLIPATGDRVPCVFVENQQVVNLDKNDPIKVSYTGPIDPNAPTGKKNPELLKMHPSHGHDMTIVNGISRIGYMTGGTSALWKDEDFANILLQKATAYITQQKTNPFFLYFSTHDIHVPRIAHERFVGKSGMGPRGDVLLQLDWTVGQLEEVLKKNGLLENTLIIFTSDNGQVIDDGYKDDAVEKLGNHKPNGIYRGGKYSAFEAGTRVPFIVSWKGTIKPGKVNNALFSQVDLYASLAKLAGVKVEEGQAPDSKNYLPVLLNQTNKPREYLVEQSINSTLSLLVGNWKYIEPSKGPKINKDTNTELGNSPEPQLFNLTNDPSETKNVAAAYSEKVKEMQALLVKIKQGSH</sequence>
<evidence type="ECO:0000256" key="3">
    <source>
        <dbReference type="SAM" id="MobiDB-lite"/>
    </source>
</evidence>
<evidence type="ECO:0000313" key="6">
    <source>
        <dbReference type="EMBL" id="QNA45991.1"/>
    </source>
</evidence>
<dbReference type="InterPro" id="IPR024607">
    <property type="entry name" value="Sulfatase_CS"/>
</dbReference>
<feature type="signal peptide" evidence="4">
    <location>
        <begin position="1"/>
        <end position="23"/>
    </location>
</feature>
<organism evidence="6 7">
    <name type="scientific">Lacibacter sediminis</name>
    <dbReference type="NCBI Taxonomy" id="2760713"/>
    <lineage>
        <taxon>Bacteria</taxon>
        <taxon>Pseudomonadati</taxon>
        <taxon>Bacteroidota</taxon>
        <taxon>Chitinophagia</taxon>
        <taxon>Chitinophagales</taxon>
        <taxon>Chitinophagaceae</taxon>
        <taxon>Lacibacter</taxon>
    </lineage>
</organism>
<keyword evidence="4" id="KW-0732">Signal</keyword>
<dbReference type="InterPro" id="IPR052701">
    <property type="entry name" value="GAG_Ulvan_Degrading_Sulfatases"/>
</dbReference>
<dbReference type="GO" id="GO:0016787">
    <property type="term" value="F:hydrolase activity"/>
    <property type="evidence" value="ECO:0007669"/>
    <property type="project" value="UniProtKB-KW"/>
</dbReference>
<dbReference type="Gene3D" id="3.30.1120.10">
    <property type="match status" value="1"/>
</dbReference>
<evidence type="ECO:0000259" key="5">
    <source>
        <dbReference type="Pfam" id="PF00884"/>
    </source>
</evidence>
<feature type="compositionally biased region" description="Polar residues" evidence="3">
    <location>
        <begin position="465"/>
        <end position="481"/>
    </location>
</feature>
<evidence type="ECO:0000313" key="7">
    <source>
        <dbReference type="Proteomes" id="UP000515344"/>
    </source>
</evidence>
<dbReference type="AlphaFoldDB" id="A0A7G5XKI8"/>
<dbReference type="PANTHER" id="PTHR43751">
    <property type="entry name" value="SULFATASE"/>
    <property type="match status" value="1"/>
</dbReference>
<dbReference type="PROSITE" id="PS00523">
    <property type="entry name" value="SULFATASE_1"/>
    <property type="match status" value="1"/>
</dbReference>
<accession>A0A7G5XKI8</accession>